<organism evidence="2 3">
    <name type="scientific">Mangrovibacter phragmitis</name>
    <dbReference type="NCBI Taxonomy" id="1691903"/>
    <lineage>
        <taxon>Bacteria</taxon>
        <taxon>Pseudomonadati</taxon>
        <taxon>Pseudomonadota</taxon>
        <taxon>Gammaproteobacteria</taxon>
        <taxon>Enterobacterales</taxon>
        <taxon>Enterobacteriaceae</taxon>
        <taxon>Mangrovibacter</taxon>
    </lineage>
</organism>
<dbReference type="InterPro" id="IPR006513">
    <property type="entry name" value="YtfJ_HI0045"/>
</dbReference>
<accession>A0A1B7L9V5</accession>
<feature type="signal peptide" evidence="1">
    <location>
        <begin position="1"/>
        <end position="21"/>
    </location>
</feature>
<reference evidence="3" key="1">
    <citation type="submission" date="2016-05" db="EMBL/GenBank/DDBJ databases">
        <authorList>
            <person name="Behera P."/>
            <person name="Vaishampayan P."/>
            <person name="Singh N."/>
            <person name="Raina V."/>
            <person name="Suar M."/>
            <person name="Pattnaik A."/>
            <person name="Rastogi G."/>
        </authorList>
    </citation>
    <scope>NUCLEOTIDE SEQUENCE [LARGE SCALE GENOMIC DNA]</scope>
    <source>
        <strain evidence="3">MP23</strain>
    </source>
</reference>
<dbReference type="NCBIfam" id="TIGR01626">
    <property type="entry name" value="ytfJ_HI0045"/>
    <property type="match status" value="1"/>
</dbReference>
<keyword evidence="1" id="KW-0732">Signal</keyword>
<dbReference type="STRING" id="1691903.A9B99_04730"/>
<dbReference type="OrthoDB" id="5689995at2"/>
<comment type="caution">
    <text evidence="2">The sequence shown here is derived from an EMBL/GenBank/DDBJ whole genome shotgun (WGS) entry which is preliminary data.</text>
</comment>
<gene>
    <name evidence="2" type="ORF">A9B99_04730</name>
</gene>
<dbReference type="Pfam" id="PF09695">
    <property type="entry name" value="YtfJ_HI0045"/>
    <property type="match status" value="1"/>
</dbReference>
<dbReference type="RefSeq" id="WP_064595075.1">
    <property type="nucleotide sequence ID" value="NZ_LYRP01000001.1"/>
</dbReference>
<dbReference type="EMBL" id="LYRP01000001">
    <property type="protein sequence ID" value="OAT79001.1"/>
    <property type="molecule type" value="Genomic_DNA"/>
</dbReference>
<evidence type="ECO:0000313" key="3">
    <source>
        <dbReference type="Proteomes" id="UP000078225"/>
    </source>
</evidence>
<feature type="chain" id="PRO_5008596807" description="YtfJ family protein" evidence="1">
    <location>
        <begin position="22"/>
        <end position="199"/>
    </location>
</feature>
<dbReference type="AlphaFoldDB" id="A0A1B7L9V5"/>
<protein>
    <recommendedName>
        <fullName evidence="4">YtfJ family protein</fullName>
    </recommendedName>
</protein>
<evidence type="ECO:0008006" key="4">
    <source>
        <dbReference type="Google" id="ProtNLM"/>
    </source>
</evidence>
<keyword evidence="3" id="KW-1185">Reference proteome</keyword>
<evidence type="ECO:0000256" key="1">
    <source>
        <dbReference type="SAM" id="SignalP"/>
    </source>
</evidence>
<name>A0A1B7L9V5_9ENTR</name>
<proteinExistence type="predicted"/>
<sequence>MILGKFLAVPFLLLLPVIACAHNFVIGQPVTPVMISEKGELILKDGDFNYRRWDSAELAGKVRVMQYIAGRKSAKKKNSLLINAVKDAHFPEDRFQPTTIVNTDDAIPGSGFFVRGKIEKNKKNYPWAQFIVDSDGLARKAWQLKEESSTIVVLDSLGRVRWAKDGALTPDEVAHVITLVHQLIADENHNKAIPLVDER</sequence>
<evidence type="ECO:0000313" key="2">
    <source>
        <dbReference type="EMBL" id="OAT79001.1"/>
    </source>
</evidence>
<dbReference type="Proteomes" id="UP000078225">
    <property type="component" value="Unassembled WGS sequence"/>
</dbReference>